<evidence type="ECO:0000313" key="1">
    <source>
        <dbReference type="EMBL" id="AOV01685.1"/>
    </source>
</evidence>
<sequence>MMLVTLAQARDHIRSDTDADDADLALKIEAASSMVVSYLGSFLELDSEGDPFQDSQGELIGLKDRHKKRLQMATLLQVAFLYRERDGSQEYTVPSQYGYGYGLCLGALTQLYDLRKPTVA</sequence>
<dbReference type="EMBL" id="CP017420">
    <property type="protein sequence ID" value="AOV01685.1"/>
    <property type="molecule type" value="Genomic_DNA"/>
</dbReference>
<evidence type="ECO:0008006" key="3">
    <source>
        <dbReference type="Google" id="ProtNLM"/>
    </source>
</evidence>
<dbReference type="Proteomes" id="UP000095607">
    <property type="component" value="Chromosome"/>
</dbReference>
<proteinExistence type="predicted"/>
<dbReference type="Gene3D" id="1.10.3230.30">
    <property type="entry name" value="Phage gp6-like head-tail connector protein"/>
    <property type="match status" value="1"/>
</dbReference>
<reference evidence="1 2" key="1">
    <citation type="submission" date="2016-09" db="EMBL/GenBank/DDBJ databases">
        <title>Complete genome sequence of Deltia acidovorans CM13 isolated from murine proximal colonic tissue.</title>
        <authorList>
            <person name="Saffarian A."/>
        </authorList>
    </citation>
    <scope>NUCLEOTIDE SEQUENCE [LARGE SCALE GENOMIC DNA]</scope>
    <source>
        <strain evidence="1 2">CM13</strain>
    </source>
</reference>
<evidence type="ECO:0000313" key="2">
    <source>
        <dbReference type="Proteomes" id="UP000095607"/>
    </source>
</evidence>
<dbReference type="NCBIfam" id="TIGR01560">
    <property type="entry name" value="put_DNA_pack"/>
    <property type="match status" value="1"/>
</dbReference>
<name>A0ABN4SHE6_9BURK</name>
<accession>A0ABN4SHE6</accession>
<organism evidence="1 2">
    <name type="scientific">Delftia tsuruhatensis</name>
    <dbReference type="NCBI Taxonomy" id="180282"/>
    <lineage>
        <taxon>Bacteria</taxon>
        <taxon>Pseudomonadati</taxon>
        <taxon>Pseudomonadota</taxon>
        <taxon>Betaproteobacteria</taxon>
        <taxon>Burkholderiales</taxon>
        <taxon>Comamonadaceae</taxon>
        <taxon>Delftia</taxon>
    </lineage>
</organism>
<dbReference type="RefSeq" id="WP_046241899.1">
    <property type="nucleotide sequence ID" value="NZ_CBCSDN010000086.1"/>
</dbReference>
<protein>
    <recommendedName>
        <fullName evidence="3">Phage gp6-like head-tail connector protein</fullName>
    </recommendedName>
</protein>
<dbReference type="InterPro" id="IPR006450">
    <property type="entry name" value="Phage_HK97_gp6-like"/>
</dbReference>
<gene>
    <name evidence="1" type="ORF">BI380_10130</name>
</gene>
<keyword evidence="2" id="KW-1185">Reference proteome</keyword>